<feature type="domain" description="Cadherin" evidence="6">
    <location>
        <begin position="65"/>
        <end position="159"/>
    </location>
</feature>
<dbReference type="Proteomes" id="UP001217089">
    <property type="component" value="Unassembled WGS sequence"/>
</dbReference>
<feature type="domain" description="Cadherin" evidence="6">
    <location>
        <begin position="2"/>
        <end position="54"/>
    </location>
</feature>
<comment type="caution">
    <text evidence="7">The sequence shown here is derived from an EMBL/GenBank/DDBJ whole genome shotgun (WGS) entry which is preliminary data.</text>
</comment>
<keyword evidence="3" id="KW-1133">Transmembrane helix</keyword>
<keyword evidence="2" id="KW-0812">Transmembrane</keyword>
<reference evidence="7 8" key="1">
    <citation type="submission" date="2022-12" db="EMBL/GenBank/DDBJ databases">
        <title>Chromosome-level genome of Tegillarca granosa.</title>
        <authorList>
            <person name="Kim J."/>
        </authorList>
    </citation>
    <scope>NUCLEOTIDE SEQUENCE [LARGE SCALE GENOMIC DNA]</scope>
    <source>
        <strain evidence="7">Teg-2019</strain>
        <tissue evidence="7">Adductor muscle</tissue>
    </source>
</reference>
<evidence type="ECO:0000256" key="3">
    <source>
        <dbReference type="ARBA" id="ARBA00022989"/>
    </source>
</evidence>
<dbReference type="CDD" id="cd11304">
    <property type="entry name" value="Cadherin_repeat"/>
    <property type="match status" value="2"/>
</dbReference>
<keyword evidence="5" id="KW-0106">Calcium</keyword>
<keyword evidence="3" id="KW-0472">Membrane</keyword>
<dbReference type="PANTHER" id="PTHR24028:SF328">
    <property type="entry name" value="CADHERIN-3"/>
    <property type="match status" value="1"/>
</dbReference>
<evidence type="ECO:0000313" key="8">
    <source>
        <dbReference type="Proteomes" id="UP001217089"/>
    </source>
</evidence>
<dbReference type="InterPro" id="IPR002126">
    <property type="entry name" value="Cadherin-like_dom"/>
</dbReference>
<evidence type="ECO:0000256" key="1">
    <source>
        <dbReference type="ARBA" id="ARBA00004167"/>
    </source>
</evidence>
<comment type="subcellular location">
    <subcellularLocation>
        <location evidence="1">Membrane</location>
        <topology evidence="1">Single-pass membrane protein</topology>
    </subcellularLocation>
</comment>
<dbReference type="Gene3D" id="2.60.40.60">
    <property type="entry name" value="Cadherins"/>
    <property type="match status" value="2"/>
</dbReference>
<dbReference type="PROSITE" id="PS50268">
    <property type="entry name" value="CADHERIN_2"/>
    <property type="match status" value="2"/>
</dbReference>
<keyword evidence="8" id="KW-1185">Reference proteome</keyword>
<organism evidence="7 8">
    <name type="scientific">Tegillarca granosa</name>
    <name type="common">Malaysian cockle</name>
    <name type="synonym">Anadara granosa</name>
    <dbReference type="NCBI Taxonomy" id="220873"/>
    <lineage>
        <taxon>Eukaryota</taxon>
        <taxon>Metazoa</taxon>
        <taxon>Spiralia</taxon>
        <taxon>Lophotrochozoa</taxon>
        <taxon>Mollusca</taxon>
        <taxon>Bivalvia</taxon>
        <taxon>Autobranchia</taxon>
        <taxon>Pteriomorphia</taxon>
        <taxon>Arcoida</taxon>
        <taxon>Arcoidea</taxon>
        <taxon>Arcidae</taxon>
        <taxon>Tegillarca</taxon>
    </lineage>
</organism>
<evidence type="ECO:0000256" key="4">
    <source>
        <dbReference type="ARBA" id="ARBA00023180"/>
    </source>
</evidence>
<gene>
    <name evidence="7" type="ORF">KUTeg_013168</name>
</gene>
<sequence length="178" mass="20150">MLTKPLDFEEQSIYNLNIEVTDNGVPPKKSSGNFTLKVLNSNEEPYNLQVEPTTGSHHFDVDQPTVEENHPINTLIGQLVVLDHDSQDQITFYTVNPEIELYNQKCVPLTNVTSAAELDYEREPVHEINIRVSDHANPPLYFDKVIKIALTDVNEKPGSVTLSRNQVKNLLTTFMPPH</sequence>
<proteinExistence type="predicted"/>
<dbReference type="PANTHER" id="PTHR24028">
    <property type="entry name" value="CADHERIN-87A"/>
    <property type="match status" value="1"/>
</dbReference>
<evidence type="ECO:0000256" key="2">
    <source>
        <dbReference type="ARBA" id="ARBA00022692"/>
    </source>
</evidence>
<accession>A0ABQ9ETA9</accession>
<protein>
    <recommendedName>
        <fullName evidence="6">Cadherin domain-containing protein</fullName>
    </recommendedName>
</protein>
<keyword evidence="4" id="KW-0325">Glycoprotein</keyword>
<dbReference type="EMBL" id="JARBDR010000657">
    <property type="protein sequence ID" value="KAJ8308294.1"/>
    <property type="molecule type" value="Genomic_DNA"/>
</dbReference>
<evidence type="ECO:0000259" key="6">
    <source>
        <dbReference type="PROSITE" id="PS50268"/>
    </source>
</evidence>
<dbReference type="Pfam" id="PF00028">
    <property type="entry name" value="Cadherin"/>
    <property type="match status" value="1"/>
</dbReference>
<dbReference type="InterPro" id="IPR050174">
    <property type="entry name" value="Protocadherin/Cadherin-CA"/>
</dbReference>
<name>A0ABQ9ETA9_TEGGR</name>
<dbReference type="SUPFAM" id="SSF49313">
    <property type="entry name" value="Cadherin-like"/>
    <property type="match status" value="2"/>
</dbReference>
<dbReference type="InterPro" id="IPR015919">
    <property type="entry name" value="Cadherin-like_sf"/>
</dbReference>
<evidence type="ECO:0000256" key="5">
    <source>
        <dbReference type="PROSITE-ProRule" id="PRU00043"/>
    </source>
</evidence>
<evidence type="ECO:0000313" key="7">
    <source>
        <dbReference type="EMBL" id="KAJ8308294.1"/>
    </source>
</evidence>